<accession>A0A6A5T597</accession>
<proteinExistence type="predicted"/>
<dbReference type="OrthoDB" id="3799016at2759"/>
<evidence type="ECO:0000256" key="1">
    <source>
        <dbReference type="SAM" id="MobiDB-lite"/>
    </source>
</evidence>
<dbReference type="EMBL" id="ML976018">
    <property type="protein sequence ID" value="KAF1944237.1"/>
    <property type="molecule type" value="Genomic_DNA"/>
</dbReference>
<name>A0A6A5T597_9PLEO</name>
<feature type="region of interest" description="Disordered" evidence="1">
    <location>
        <begin position="1"/>
        <end position="42"/>
    </location>
</feature>
<gene>
    <name evidence="2" type="ORF">EJ02DRAFT_432556</name>
</gene>
<evidence type="ECO:0000313" key="2">
    <source>
        <dbReference type="EMBL" id="KAF1944237.1"/>
    </source>
</evidence>
<dbReference type="Proteomes" id="UP000800038">
    <property type="component" value="Unassembled WGS sequence"/>
</dbReference>
<dbReference type="AlphaFoldDB" id="A0A6A5T597"/>
<evidence type="ECO:0000313" key="3">
    <source>
        <dbReference type="Proteomes" id="UP000800038"/>
    </source>
</evidence>
<protein>
    <submittedName>
        <fullName evidence="2">Uncharacterized protein</fullName>
    </submittedName>
</protein>
<feature type="compositionally biased region" description="Acidic residues" evidence="1">
    <location>
        <begin position="272"/>
        <end position="281"/>
    </location>
</feature>
<feature type="region of interest" description="Disordered" evidence="1">
    <location>
        <begin position="56"/>
        <end position="77"/>
    </location>
</feature>
<feature type="region of interest" description="Disordered" evidence="1">
    <location>
        <begin position="266"/>
        <end position="315"/>
    </location>
</feature>
<reference evidence="2" key="1">
    <citation type="journal article" date="2020" name="Stud. Mycol.">
        <title>101 Dothideomycetes genomes: a test case for predicting lifestyles and emergence of pathogens.</title>
        <authorList>
            <person name="Haridas S."/>
            <person name="Albert R."/>
            <person name="Binder M."/>
            <person name="Bloem J."/>
            <person name="Labutti K."/>
            <person name="Salamov A."/>
            <person name="Andreopoulos B."/>
            <person name="Baker S."/>
            <person name="Barry K."/>
            <person name="Bills G."/>
            <person name="Bluhm B."/>
            <person name="Cannon C."/>
            <person name="Castanera R."/>
            <person name="Culley D."/>
            <person name="Daum C."/>
            <person name="Ezra D."/>
            <person name="Gonzalez J."/>
            <person name="Henrissat B."/>
            <person name="Kuo A."/>
            <person name="Liang C."/>
            <person name="Lipzen A."/>
            <person name="Lutzoni F."/>
            <person name="Magnuson J."/>
            <person name="Mondo S."/>
            <person name="Nolan M."/>
            <person name="Ohm R."/>
            <person name="Pangilinan J."/>
            <person name="Park H.-J."/>
            <person name="Ramirez L."/>
            <person name="Alfaro M."/>
            <person name="Sun H."/>
            <person name="Tritt A."/>
            <person name="Yoshinaga Y."/>
            <person name="Zwiers L.-H."/>
            <person name="Turgeon B."/>
            <person name="Goodwin S."/>
            <person name="Spatafora J."/>
            <person name="Crous P."/>
            <person name="Grigoriev I."/>
        </authorList>
    </citation>
    <scope>NUCLEOTIDE SEQUENCE</scope>
    <source>
        <strain evidence="2">CBS 161.51</strain>
    </source>
</reference>
<organism evidence="2 3">
    <name type="scientific">Clathrospora elynae</name>
    <dbReference type="NCBI Taxonomy" id="706981"/>
    <lineage>
        <taxon>Eukaryota</taxon>
        <taxon>Fungi</taxon>
        <taxon>Dikarya</taxon>
        <taxon>Ascomycota</taxon>
        <taxon>Pezizomycotina</taxon>
        <taxon>Dothideomycetes</taxon>
        <taxon>Pleosporomycetidae</taxon>
        <taxon>Pleosporales</taxon>
        <taxon>Diademaceae</taxon>
        <taxon>Clathrospora</taxon>
    </lineage>
</organism>
<sequence>MDSPRRIAQPWTPPELEDESNPHTNYFDIYGTSPPQYPPENEHRFNKQFRQLELGEPFEDHRSRPNPISTLTEPLPPPHTPIKSFAHDALHYPDAPRYPYTPDSSRILRRNTELPCSPTPWDEYSEDSSSPVQNALSSCIAHFENLLQIRQPDEDQMEYIVGQFEAMAAYLSAPEAQSKTTDDYIFSDHDHGLGITQAGDELMVAKLEPDATYVDKVGNYVAGVQKYIGDLKMRMDEVKTLNSIQLDVINDLRNQMKVVRQGLHTSLRVQDDGETTEDEESQGVADPETGKGEEDEEEAKEIGVESWQTTEDLDPSHEVRAEYSKLLRQTVDTLTSEPPQTPKKRVITIVRRPERPSFWASFGEAVDAVASMLLEE</sequence>
<keyword evidence="3" id="KW-1185">Reference proteome</keyword>